<dbReference type="SUPFAM" id="SSF109998">
    <property type="entry name" value="Triger factor/SurA peptide-binding domain-like"/>
    <property type="match status" value="1"/>
</dbReference>
<evidence type="ECO:0000313" key="9">
    <source>
        <dbReference type="EMBL" id="ABC77401.1"/>
    </source>
</evidence>
<dbReference type="PANTHER" id="PTHR47245:SF1">
    <property type="entry name" value="FOLDASE PROTEIN PRSA"/>
    <property type="match status" value="1"/>
</dbReference>
<dbReference type="Pfam" id="PF13624">
    <property type="entry name" value="SurA_N_3"/>
    <property type="match status" value="1"/>
</dbReference>
<dbReference type="PANTHER" id="PTHR47245">
    <property type="entry name" value="PEPTIDYLPROLYL ISOMERASE"/>
    <property type="match status" value="1"/>
</dbReference>
<dbReference type="KEGG" id="sat:SYN_03141"/>
<dbReference type="InterPro" id="IPR027304">
    <property type="entry name" value="Trigger_fact/SurA_dom_sf"/>
</dbReference>
<dbReference type="InParanoid" id="Q2LTJ1"/>
<dbReference type="InterPro" id="IPR046357">
    <property type="entry name" value="PPIase_dom_sf"/>
</dbReference>
<evidence type="ECO:0000256" key="2">
    <source>
        <dbReference type="ARBA" id="ARBA00013194"/>
    </source>
</evidence>
<dbReference type="OrthoDB" id="14196at2"/>
<dbReference type="Gene3D" id="3.10.50.40">
    <property type="match status" value="1"/>
</dbReference>
<keyword evidence="10" id="KW-1185">Reference proteome</keyword>
<sequence length="364" mass="40489">MASPKNSWVLKGFFSTLFVLICLLAFLLTACQKNDQQGTASKEETAPTASVPQTATPAEGAEKALGPGDPVIEVDGVKMTKGQLDTEVNRKLESIRKRVPAEKLPQVKTNIQKRLIDDFVVKTLLNNEVNRLKITATEQEVNEAVEKLKSSLPANVSLENLLKKNQMTREKMREEIRLGIQINKLMVSRTKNLPKPTEKEITSFYKKNQDRFKLPEAVHVRHILIARAPDDGEKVIAEKKAKAEGLRKKILAGADFAELAKSNSDCPSKSAGGDLGIVSRGQMVKPFEDAIFSLKKNQIGPVVQTEYGFHVVQVLDVRQPKTVALDERTKGMISSFLLQQKQQEAFRKMVASLKEKANIIAYMP</sequence>
<dbReference type="EC" id="5.2.1.8" evidence="2"/>
<proteinExistence type="predicted"/>
<dbReference type="InterPro" id="IPR023058">
    <property type="entry name" value="PPIase_PpiC_CS"/>
</dbReference>
<evidence type="ECO:0000259" key="8">
    <source>
        <dbReference type="PROSITE" id="PS50198"/>
    </source>
</evidence>
<dbReference type="HOGENOM" id="CLU_034646_5_3_7"/>
<evidence type="ECO:0000256" key="7">
    <source>
        <dbReference type="SAM" id="MobiDB-lite"/>
    </source>
</evidence>
<dbReference type="EMBL" id="CP000252">
    <property type="protein sequence ID" value="ABC77401.1"/>
    <property type="molecule type" value="Genomic_DNA"/>
</dbReference>
<evidence type="ECO:0000256" key="3">
    <source>
        <dbReference type="ARBA" id="ARBA00022729"/>
    </source>
</evidence>
<reference evidence="9 10" key="1">
    <citation type="journal article" date="2007" name="Proc. Natl. Acad. Sci. U.S.A.">
        <title>The genome of Syntrophus aciditrophicus: life at the thermodynamic limit of microbial growth.</title>
        <authorList>
            <person name="McInerney M.J."/>
            <person name="Rohlin L."/>
            <person name="Mouttaki H."/>
            <person name="Kim U."/>
            <person name="Krupp R.S."/>
            <person name="Rios-Hernandez L."/>
            <person name="Sieber J."/>
            <person name="Struchtemeyer C.G."/>
            <person name="Bhattacharyya A."/>
            <person name="Campbell J.W."/>
            <person name="Gunsalus R.P."/>
        </authorList>
    </citation>
    <scope>NUCLEOTIDE SEQUENCE [LARGE SCALE GENOMIC DNA]</scope>
    <source>
        <strain evidence="9 10">SB</strain>
    </source>
</reference>
<dbReference type="Gene3D" id="1.10.4030.10">
    <property type="entry name" value="Porin chaperone SurA, peptide-binding domain"/>
    <property type="match status" value="1"/>
</dbReference>
<dbReference type="STRING" id="56780.SYN_03141"/>
<comment type="catalytic activity">
    <reaction evidence="1">
        <text>[protein]-peptidylproline (omega=180) = [protein]-peptidylproline (omega=0)</text>
        <dbReference type="Rhea" id="RHEA:16237"/>
        <dbReference type="Rhea" id="RHEA-COMP:10747"/>
        <dbReference type="Rhea" id="RHEA-COMP:10748"/>
        <dbReference type="ChEBI" id="CHEBI:83833"/>
        <dbReference type="ChEBI" id="CHEBI:83834"/>
        <dbReference type="EC" id="5.2.1.8"/>
    </reaction>
</comment>
<evidence type="ECO:0000256" key="1">
    <source>
        <dbReference type="ARBA" id="ARBA00000971"/>
    </source>
</evidence>
<dbReference type="PROSITE" id="PS50198">
    <property type="entry name" value="PPIC_PPIASE_2"/>
    <property type="match status" value="1"/>
</dbReference>
<feature type="region of interest" description="Disordered" evidence="7">
    <location>
        <begin position="39"/>
        <end position="70"/>
    </location>
</feature>
<feature type="compositionally biased region" description="Polar residues" evidence="7">
    <location>
        <begin position="47"/>
        <end position="56"/>
    </location>
</feature>
<gene>
    <name evidence="9" type="ORF">SYN_03141</name>
</gene>
<evidence type="ECO:0000256" key="4">
    <source>
        <dbReference type="ARBA" id="ARBA00023110"/>
    </source>
</evidence>
<dbReference type="InterPro" id="IPR000297">
    <property type="entry name" value="PPIase_PpiC"/>
</dbReference>
<dbReference type="InterPro" id="IPR050245">
    <property type="entry name" value="PrsA_foldase"/>
</dbReference>
<evidence type="ECO:0000256" key="5">
    <source>
        <dbReference type="ARBA" id="ARBA00023235"/>
    </source>
</evidence>
<organism evidence="9 10">
    <name type="scientific">Syntrophus aciditrophicus (strain SB)</name>
    <dbReference type="NCBI Taxonomy" id="56780"/>
    <lineage>
        <taxon>Bacteria</taxon>
        <taxon>Pseudomonadati</taxon>
        <taxon>Thermodesulfobacteriota</taxon>
        <taxon>Syntrophia</taxon>
        <taxon>Syntrophales</taxon>
        <taxon>Syntrophaceae</taxon>
        <taxon>Syntrophus</taxon>
    </lineage>
</organism>
<protein>
    <recommendedName>
        <fullName evidence="2">peptidylprolyl isomerase</fullName>
        <ecNumber evidence="2">5.2.1.8</ecNumber>
    </recommendedName>
</protein>
<name>Q2LTJ1_SYNAS</name>
<keyword evidence="4 6" id="KW-0697">Rotamase</keyword>
<evidence type="ECO:0000256" key="6">
    <source>
        <dbReference type="PROSITE-ProRule" id="PRU00278"/>
    </source>
</evidence>
<feature type="domain" description="PpiC" evidence="8">
    <location>
        <begin position="215"/>
        <end position="316"/>
    </location>
</feature>
<accession>Q2LTJ1</accession>
<evidence type="ECO:0000313" key="10">
    <source>
        <dbReference type="Proteomes" id="UP000001933"/>
    </source>
</evidence>
<dbReference type="Proteomes" id="UP000001933">
    <property type="component" value="Chromosome"/>
</dbReference>
<keyword evidence="3" id="KW-0732">Signal</keyword>
<dbReference type="AlphaFoldDB" id="Q2LTJ1"/>
<dbReference type="GO" id="GO:0003755">
    <property type="term" value="F:peptidyl-prolyl cis-trans isomerase activity"/>
    <property type="evidence" value="ECO:0007669"/>
    <property type="project" value="UniProtKB-KW"/>
</dbReference>
<dbReference type="PROSITE" id="PS51257">
    <property type="entry name" value="PROKAR_LIPOPROTEIN"/>
    <property type="match status" value="1"/>
</dbReference>
<dbReference type="PROSITE" id="PS01096">
    <property type="entry name" value="PPIC_PPIASE_1"/>
    <property type="match status" value="1"/>
</dbReference>
<dbReference type="RefSeq" id="WP_011417423.1">
    <property type="nucleotide sequence ID" value="NC_007759.1"/>
</dbReference>
<dbReference type="SUPFAM" id="SSF54534">
    <property type="entry name" value="FKBP-like"/>
    <property type="match status" value="1"/>
</dbReference>
<keyword evidence="5 6" id="KW-0413">Isomerase</keyword>
<dbReference type="eggNOG" id="COG0760">
    <property type="taxonomic scope" value="Bacteria"/>
</dbReference>
<dbReference type="Pfam" id="PF13616">
    <property type="entry name" value="Rotamase_3"/>
    <property type="match status" value="1"/>
</dbReference>